<evidence type="ECO:0000256" key="2">
    <source>
        <dbReference type="ARBA" id="ARBA00022723"/>
    </source>
</evidence>
<dbReference type="PANTHER" id="PTHR11911:SF111">
    <property type="entry name" value="INOSINE-5'-MONOPHOSPHATE DEHYDROGENASE"/>
    <property type="match status" value="1"/>
</dbReference>
<dbReference type="InterPro" id="IPR000644">
    <property type="entry name" value="CBS_dom"/>
</dbReference>
<keyword evidence="3" id="KW-0560">Oxidoreductase</keyword>
<gene>
    <name evidence="7" type="ORF">JCM21714_2929</name>
</gene>
<reference evidence="7 8" key="1">
    <citation type="journal article" date="2014" name="Genome Announc.">
        <title>Draft Genome Sequence of the Boron-Tolerant and Moderately Halotolerant Bacterium Gracilibacillus boraciitolerans JCM 21714T.</title>
        <authorList>
            <person name="Ahmed I."/>
            <person name="Oshima K."/>
            <person name="Suda W."/>
            <person name="Kitamura K."/>
            <person name="Iida T."/>
            <person name="Ohmori Y."/>
            <person name="Fujiwara T."/>
            <person name="Hattori M."/>
            <person name="Ohkuma M."/>
        </authorList>
    </citation>
    <scope>NUCLEOTIDE SEQUENCE [LARGE SCALE GENOMIC DNA]</scope>
    <source>
        <strain evidence="7 8">JCM 21714</strain>
    </source>
</reference>
<dbReference type="GO" id="GO:0006183">
    <property type="term" value="P:GTP biosynthetic process"/>
    <property type="evidence" value="ECO:0007669"/>
    <property type="project" value="TreeGrafter"/>
</dbReference>
<evidence type="ECO:0000313" key="8">
    <source>
        <dbReference type="Proteomes" id="UP000019102"/>
    </source>
</evidence>
<dbReference type="SMART" id="SM01240">
    <property type="entry name" value="IMPDH"/>
    <property type="match status" value="1"/>
</dbReference>
<dbReference type="Proteomes" id="UP000019102">
    <property type="component" value="Unassembled WGS sequence"/>
</dbReference>
<dbReference type="InterPro" id="IPR001093">
    <property type="entry name" value="IMP_DH_GMPRt"/>
</dbReference>
<dbReference type="RefSeq" id="WP_369403553.1">
    <property type="nucleotide sequence ID" value="NZ_BAVS01000016.1"/>
</dbReference>
<dbReference type="AlphaFoldDB" id="W4VKA1"/>
<name>W4VKA1_9BACI</name>
<evidence type="ECO:0000256" key="4">
    <source>
        <dbReference type="ARBA" id="ARBA00023122"/>
    </source>
</evidence>
<feature type="domain" description="CBS" evidence="6">
    <location>
        <begin position="1"/>
        <end position="38"/>
    </location>
</feature>
<dbReference type="InterPro" id="IPR005990">
    <property type="entry name" value="IMP_DH"/>
</dbReference>
<accession>W4VKA1</accession>
<protein>
    <submittedName>
        <fullName evidence="7">Inosine-5'-monophosphate dehydrogenase</fullName>
    </submittedName>
</protein>
<proteinExistence type="inferred from homology"/>
<evidence type="ECO:0000256" key="3">
    <source>
        <dbReference type="ARBA" id="ARBA00023002"/>
    </source>
</evidence>
<dbReference type="Gene3D" id="3.20.20.70">
    <property type="entry name" value="Aldolase class I"/>
    <property type="match status" value="1"/>
</dbReference>
<sequence>MQKHKIEKLPLVDEQQVLKGLITIKDIEKVIEFPQSAKDKHGRLLVGASVGVGADSMIRIDKLVKAGVDVLVIDTAHGHSQGGN</sequence>
<evidence type="ECO:0000256" key="1">
    <source>
        <dbReference type="ARBA" id="ARBA00005502"/>
    </source>
</evidence>
<dbReference type="SUPFAM" id="SSF51412">
    <property type="entry name" value="Inosine monophosphate dehydrogenase (IMPDH)"/>
    <property type="match status" value="1"/>
</dbReference>
<keyword evidence="2" id="KW-0479">Metal-binding</keyword>
<evidence type="ECO:0000259" key="6">
    <source>
        <dbReference type="PROSITE" id="PS51371"/>
    </source>
</evidence>
<dbReference type="PROSITE" id="PS51371">
    <property type="entry name" value="CBS"/>
    <property type="match status" value="1"/>
</dbReference>
<comment type="caution">
    <text evidence="7">The sequence shown here is derived from an EMBL/GenBank/DDBJ whole genome shotgun (WGS) entry which is preliminary data.</text>
</comment>
<dbReference type="InterPro" id="IPR013785">
    <property type="entry name" value="Aldolase_TIM"/>
</dbReference>
<dbReference type="GO" id="GO:0046872">
    <property type="term" value="F:metal ion binding"/>
    <property type="evidence" value="ECO:0007669"/>
    <property type="project" value="UniProtKB-KW"/>
</dbReference>
<keyword evidence="8" id="KW-1185">Reference proteome</keyword>
<dbReference type="PANTHER" id="PTHR11911">
    <property type="entry name" value="INOSINE-5-MONOPHOSPHATE DEHYDROGENASE RELATED"/>
    <property type="match status" value="1"/>
</dbReference>
<dbReference type="STRING" id="1298598.JCM21714_2929"/>
<dbReference type="eggNOG" id="COG0516">
    <property type="taxonomic scope" value="Bacteria"/>
</dbReference>
<organism evidence="7 8">
    <name type="scientific">Gracilibacillus boraciitolerans JCM 21714</name>
    <dbReference type="NCBI Taxonomy" id="1298598"/>
    <lineage>
        <taxon>Bacteria</taxon>
        <taxon>Bacillati</taxon>
        <taxon>Bacillota</taxon>
        <taxon>Bacilli</taxon>
        <taxon>Bacillales</taxon>
        <taxon>Bacillaceae</taxon>
        <taxon>Gracilibacillus</taxon>
    </lineage>
</organism>
<evidence type="ECO:0000313" key="7">
    <source>
        <dbReference type="EMBL" id="GAE93820.1"/>
    </source>
</evidence>
<dbReference type="GO" id="GO:0003938">
    <property type="term" value="F:IMP dehydrogenase activity"/>
    <property type="evidence" value="ECO:0007669"/>
    <property type="project" value="InterPro"/>
</dbReference>
<dbReference type="eggNOG" id="COG0517">
    <property type="taxonomic scope" value="Bacteria"/>
</dbReference>
<evidence type="ECO:0000256" key="5">
    <source>
        <dbReference type="PROSITE-ProRule" id="PRU00703"/>
    </source>
</evidence>
<comment type="similarity">
    <text evidence="1">Belongs to the IMPDH/GMPR family.</text>
</comment>
<keyword evidence="4 5" id="KW-0129">CBS domain</keyword>
<dbReference type="Pfam" id="PF00478">
    <property type="entry name" value="IMPDH"/>
    <property type="match status" value="1"/>
</dbReference>
<dbReference type="EMBL" id="BAVS01000016">
    <property type="protein sequence ID" value="GAE93820.1"/>
    <property type="molecule type" value="Genomic_DNA"/>
</dbReference>